<organism evidence="1">
    <name type="scientific">Anguilla anguilla</name>
    <name type="common">European freshwater eel</name>
    <name type="synonym">Muraena anguilla</name>
    <dbReference type="NCBI Taxonomy" id="7936"/>
    <lineage>
        <taxon>Eukaryota</taxon>
        <taxon>Metazoa</taxon>
        <taxon>Chordata</taxon>
        <taxon>Craniata</taxon>
        <taxon>Vertebrata</taxon>
        <taxon>Euteleostomi</taxon>
        <taxon>Actinopterygii</taxon>
        <taxon>Neopterygii</taxon>
        <taxon>Teleostei</taxon>
        <taxon>Anguilliformes</taxon>
        <taxon>Anguillidae</taxon>
        <taxon>Anguilla</taxon>
    </lineage>
</organism>
<reference evidence="1" key="2">
    <citation type="journal article" date="2015" name="Fish Shellfish Immunol.">
        <title>Early steps in the European eel (Anguilla anguilla)-Vibrio vulnificus interaction in the gills: Role of the RtxA13 toxin.</title>
        <authorList>
            <person name="Callol A."/>
            <person name="Pajuelo D."/>
            <person name="Ebbesson L."/>
            <person name="Teles M."/>
            <person name="MacKenzie S."/>
            <person name="Amaro C."/>
        </authorList>
    </citation>
    <scope>NUCLEOTIDE SEQUENCE</scope>
</reference>
<reference evidence="1" key="1">
    <citation type="submission" date="2014-11" db="EMBL/GenBank/DDBJ databases">
        <authorList>
            <person name="Amaro Gonzalez C."/>
        </authorList>
    </citation>
    <scope>NUCLEOTIDE SEQUENCE</scope>
</reference>
<name>A0A0E9XAB4_ANGAN</name>
<accession>A0A0E9XAB4</accession>
<evidence type="ECO:0000313" key="1">
    <source>
        <dbReference type="EMBL" id="JAH98745.1"/>
    </source>
</evidence>
<sequence>MHTYPLFSTCCHLLVNNGNFQVHFSLAICWPQRTELIFSSFFFWSMMLLIL</sequence>
<dbReference type="AlphaFoldDB" id="A0A0E9XAB4"/>
<protein>
    <submittedName>
        <fullName evidence="1">Uncharacterized protein</fullName>
    </submittedName>
</protein>
<proteinExistence type="predicted"/>
<dbReference type="EMBL" id="GBXM01009832">
    <property type="protein sequence ID" value="JAH98745.1"/>
    <property type="molecule type" value="Transcribed_RNA"/>
</dbReference>